<sequence>MNYKELLQQYTDLQAEIRDLEKRIKKLEAQVDRIEHDSVRGSHSEFPYTQRQFHIQGVNVKKQKRLKRLKKLLTKRKDTCEELKLQIEEFIDTIPDSRTRRVFQYRYIDGLSWLQIARKIGKHDESYPRKVIHDKYLEGIFDHNPKNPK</sequence>
<evidence type="ECO:0000313" key="2">
    <source>
        <dbReference type="EMBL" id="GAQ24234.1"/>
    </source>
</evidence>
<keyword evidence="1" id="KW-0175">Coiled coil</keyword>
<keyword evidence="3" id="KW-1185">Reference proteome</keyword>
<proteinExistence type="predicted"/>
<dbReference type="STRING" id="224999.GCA_001485475_00216"/>
<feature type="coiled-coil region" evidence="1">
    <location>
        <begin position="3"/>
        <end position="37"/>
    </location>
</feature>
<reference evidence="2" key="1">
    <citation type="journal article" date="2016" name="Genome Announc.">
        <title>Draft Genome Sequence of the Syntrophic Lactate-Degrading Bacterium Tepidanaerobacter syntrophicus JLT.</title>
        <authorList>
            <person name="Matsuura N."/>
            <person name="Ohashi A."/>
            <person name="Tourlousse D.M."/>
            <person name="Sekiguchi Y."/>
        </authorList>
    </citation>
    <scope>NUCLEOTIDE SEQUENCE [LARGE SCALE GENOMIC DNA]</scope>
    <source>
        <strain evidence="2">JL</strain>
    </source>
</reference>
<dbReference type="EMBL" id="DF976999">
    <property type="protein sequence ID" value="GAQ24234.1"/>
    <property type="molecule type" value="Genomic_DNA"/>
</dbReference>
<evidence type="ECO:0000313" key="3">
    <source>
        <dbReference type="Proteomes" id="UP000062160"/>
    </source>
</evidence>
<gene>
    <name evidence="2" type="ORF">TSYNT_560</name>
</gene>
<name>A0A0U9HC97_9FIRM</name>
<protein>
    <submittedName>
        <fullName evidence="2">Uncharacterized protein</fullName>
    </submittedName>
</protein>
<accession>A0A0U9HC97</accession>
<dbReference type="AlphaFoldDB" id="A0A0U9HC97"/>
<dbReference type="RefSeq" id="WP_202859701.1">
    <property type="nucleotide sequence ID" value="NZ_DF976999.1"/>
</dbReference>
<dbReference type="Proteomes" id="UP000062160">
    <property type="component" value="Unassembled WGS sequence"/>
</dbReference>
<organism evidence="2">
    <name type="scientific">Tepidanaerobacter syntrophicus</name>
    <dbReference type="NCBI Taxonomy" id="224999"/>
    <lineage>
        <taxon>Bacteria</taxon>
        <taxon>Bacillati</taxon>
        <taxon>Bacillota</taxon>
        <taxon>Clostridia</taxon>
        <taxon>Thermosediminibacterales</taxon>
        <taxon>Tepidanaerobacteraceae</taxon>
        <taxon>Tepidanaerobacter</taxon>
    </lineage>
</organism>
<evidence type="ECO:0000256" key="1">
    <source>
        <dbReference type="SAM" id="Coils"/>
    </source>
</evidence>